<name>A0A212JU90_9BACT</name>
<dbReference type="GO" id="GO:0009055">
    <property type="term" value="F:electron transfer activity"/>
    <property type="evidence" value="ECO:0007669"/>
    <property type="project" value="TreeGrafter"/>
</dbReference>
<keyword evidence="10" id="KW-0408">Iron</keyword>
<dbReference type="SUPFAM" id="SSF48695">
    <property type="entry name" value="Multiheme cytochromes"/>
    <property type="match status" value="1"/>
</dbReference>
<evidence type="ECO:0000256" key="8">
    <source>
        <dbReference type="ARBA" id="ARBA00022982"/>
    </source>
</evidence>
<evidence type="ECO:0000256" key="9">
    <source>
        <dbReference type="ARBA" id="ARBA00022989"/>
    </source>
</evidence>
<keyword evidence="4" id="KW-1003">Cell membrane</keyword>
<evidence type="ECO:0000313" key="13">
    <source>
        <dbReference type="EMBL" id="SBW02875.1"/>
    </source>
</evidence>
<dbReference type="InterPro" id="IPR051174">
    <property type="entry name" value="Cytochrome_c-type_ET"/>
</dbReference>
<evidence type="ECO:0000256" key="11">
    <source>
        <dbReference type="ARBA" id="ARBA00023136"/>
    </source>
</evidence>
<reference evidence="13" key="1">
    <citation type="submission" date="2016-04" db="EMBL/GenBank/DDBJ databases">
        <authorList>
            <person name="Evans L.H."/>
            <person name="Alamgir A."/>
            <person name="Owens N."/>
            <person name="Weber N.D."/>
            <person name="Virtaneva K."/>
            <person name="Barbian K."/>
            <person name="Babar A."/>
            <person name="Rosenke K."/>
        </authorList>
    </citation>
    <scope>NUCLEOTIDE SEQUENCE</scope>
    <source>
        <strain evidence="13">86-1</strain>
    </source>
</reference>
<dbReference type="AlphaFoldDB" id="A0A212JU90"/>
<keyword evidence="8" id="KW-0249">Electron transport</keyword>
<evidence type="ECO:0000256" key="3">
    <source>
        <dbReference type="ARBA" id="ARBA00022448"/>
    </source>
</evidence>
<dbReference type="GO" id="GO:0009061">
    <property type="term" value="P:anaerobic respiration"/>
    <property type="evidence" value="ECO:0007669"/>
    <property type="project" value="TreeGrafter"/>
</dbReference>
<keyword evidence="11" id="KW-0472">Membrane</keyword>
<comment type="subcellular location">
    <subcellularLocation>
        <location evidence="1">Cell membrane</location>
    </subcellularLocation>
</comment>
<sequence length="141" mass="15954">MTPYYQSWNHSSHAQWATCNDCHVPQDNIISKYAFKAKDGLYHAAVFTINGEPQVIRPRDESYGVIMDNCIRCHTQLNTEFVNTGMISYCDVQEGKGKACWDCHTQVPHSKISNLSSSPNAIVPLPASPVPEWLKKRMNKN</sequence>
<organism evidence="13">
    <name type="scientific">uncultured Dysgonomonas sp</name>
    <dbReference type="NCBI Taxonomy" id="206096"/>
    <lineage>
        <taxon>Bacteria</taxon>
        <taxon>Pseudomonadati</taxon>
        <taxon>Bacteroidota</taxon>
        <taxon>Bacteroidia</taxon>
        <taxon>Bacteroidales</taxon>
        <taxon>Dysgonomonadaceae</taxon>
        <taxon>Dysgonomonas</taxon>
        <taxon>environmental samples</taxon>
    </lineage>
</organism>
<dbReference type="GO" id="GO:0046872">
    <property type="term" value="F:metal ion binding"/>
    <property type="evidence" value="ECO:0007669"/>
    <property type="project" value="UniProtKB-KW"/>
</dbReference>
<dbReference type="EMBL" id="FLUM01000003">
    <property type="protein sequence ID" value="SBW02875.1"/>
    <property type="molecule type" value="Genomic_DNA"/>
</dbReference>
<protein>
    <submittedName>
        <fullName evidence="13">Cytochrome c-type protein</fullName>
    </submittedName>
</protein>
<gene>
    <name evidence="13" type="ORF">KL86DYS1_30427</name>
</gene>
<evidence type="ECO:0000256" key="6">
    <source>
        <dbReference type="ARBA" id="ARBA00022692"/>
    </source>
</evidence>
<proteinExistence type="inferred from homology"/>
<evidence type="ECO:0000256" key="7">
    <source>
        <dbReference type="ARBA" id="ARBA00022723"/>
    </source>
</evidence>
<dbReference type="InterPro" id="IPR005126">
    <property type="entry name" value="NapC/NirT_cyt_c_N"/>
</dbReference>
<evidence type="ECO:0000256" key="4">
    <source>
        <dbReference type="ARBA" id="ARBA00022475"/>
    </source>
</evidence>
<evidence type="ECO:0000256" key="1">
    <source>
        <dbReference type="ARBA" id="ARBA00004236"/>
    </source>
</evidence>
<accession>A0A212JU90</accession>
<dbReference type="GO" id="GO:0005886">
    <property type="term" value="C:plasma membrane"/>
    <property type="evidence" value="ECO:0007669"/>
    <property type="project" value="UniProtKB-SubCell"/>
</dbReference>
<dbReference type="PANTHER" id="PTHR30333:SF1">
    <property type="entry name" value="CYTOCHROME C-TYPE PROTEIN NAPC"/>
    <property type="match status" value="1"/>
</dbReference>
<feature type="domain" description="NapC/NirT cytochrome c N-terminal" evidence="12">
    <location>
        <begin position="1"/>
        <end position="111"/>
    </location>
</feature>
<keyword evidence="5" id="KW-0349">Heme</keyword>
<dbReference type="Gene3D" id="1.10.3820.10">
    <property type="entry name" value="Di-heme elbow motif domain"/>
    <property type="match status" value="1"/>
</dbReference>
<evidence type="ECO:0000256" key="2">
    <source>
        <dbReference type="ARBA" id="ARBA00007395"/>
    </source>
</evidence>
<comment type="similarity">
    <text evidence="2">Belongs to the NapC/NirT/NrfH family.</text>
</comment>
<keyword evidence="7" id="KW-0479">Metal-binding</keyword>
<keyword evidence="9" id="KW-1133">Transmembrane helix</keyword>
<evidence type="ECO:0000256" key="5">
    <source>
        <dbReference type="ARBA" id="ARBA00022617"/>
    </source>
</evidence>
<keyword evidence="3" id="KW-0813">Transport</keyword>
<evidence type="ECO:0000259" key="12">
    <source>
        <dbReference type="Pfam" id="PF03264"/>
    </source>
</evidence>
<dbReference type="PANTHER" id="PTHR30333">
    <property type="entry name" value="CYTOCHROME C-TYPE PROTEIN"/>
    <property type="match status" value="1"/>
</dbReference>
<evidence type="ECO:0000256" key="10">
    <source>
        <dbReference type="ARBA" id="ARBA00023004"/>
    </source>
</evidence>
<dbReference type="InterPro" id="IPR036280">
    <property type="entry name" value="Multihaem_cyt_sf"/>
</dbReference>
<dbReference type="InterPro" id="IPR038266">
    <property type="entry name" value="NapC/NirT_cytc_sf"/>
</dbReference>
<keyword evidence="6" id="KW-0812">Transmembrane</keyword>
<dbReference type="Pfam" id="PF03264">
    <property type="entry name" value="Cytochrom_NNT"/>
    <property type="match status" value="1"/>
</dbReference>